<keyword evidence="1" id="KW-0472">Membrane</keyword>
<feature type="transmembrane region" description="Helical" evidence="1">
    <location>
        <begin position="16"/>
        <end position="38"/>
    </location>
</feature>
<name>A0A914PIU7_9BILA</name>
<evidence type="ECO:0000313" key="3">
    <source>
        <dbReference type="WBParaSite" id="PDA_v2.g17812.t1"/>
    </source>
</evidence>
<evidence type="ECO:0000256" key="1">
    <source>
        <dbReference type="SAM" id="Phobius"/>
    </source>
</evidence>
<proteinExistence type="predicted"/>
<dbReference type="Proteomes" id="UP000887578">
    <property type="component" value="Unplaced"/>
</dbReference>
<accession>A0A914PIU7</accession>
<organism evidence="2 3">
    <name type="scientific">Panagrolaimus davidi</name>
    <dbReference type="NCBI Taxonomy" id="227884"/>
    <lineage>
        <taxon>Eukaryota</taxon>
        <taxon>Metazoa</taxon>
        <taxon>Ecdysozoa</taxon>
        <taxon>Nematoda</taxon>
        <taxon>Chromadorea</taxon>
        <taxon>Rhabditida</taxon>
        <taxon>Tylenchina</taxon>
        <taxon>Panagrolaimomorpha</taxon>
        <taxon>Panagrolaimoidea</taxon>
        <taxon>Panagrolaimidae</taxon>
        <taxon>Panagrolaimus</taxon>
    </lineage>
</organism>
<protein>
    <submittedName>
        <fullName evidence="3">Uncharacterized protein</fullName>
    </submittedName>
</protein>
<evidence type="ECO:0000313" key="2">
    <source>
        <dbReference type="Proteomes" id="UP000887578"/>
    </source>
</evidence>
<sequence>MSALQKIQSDGVNHSILYISAIVLLSLTVLSVIGLACYGKIKKEIENENENNSVPDEAPSPPPEIYVSLNSSALEFDQSIFYLIEKLENIKENNSGNLPSYNSAILNCAPIKIIEEEDIEGHLPPPYYYMPKDDAPPGYHGNIANNVI</sequence>
<keyword evidence="1" id="KW-1133">Transmembrane helix</keyword>
<keyword evidence="1" id="KW-0812">Transmembrane</keyword>
<dbReference type="AlphaFoldDB" id="A0A914PIU7"/>
<dbReference type="WBParaSite" id="PDA_v2.g17812.t1">
    <property type="protein sequence ID" value="PDA_v2.g17812.t1"/>
    <property type="gene ID" value="PDA_v2.g17812"/>
</dbReference>
<keyword evidence="2" id="KW-1185">Reference proteome</keyword>
<reference evidence="3" key="1">
    <citation type="submission" date="2022-11" db="UniProtKB">
        <authorList>
            <consortium name="WormBaseParasite"/>
        </authorList>
    </citation>
    <scope>IDENTIFICATION</scope>
</reference>